<protein>
    <submittedName>
        <fullName evidence="1">Uncharacterized protein</fullName>
    </submittedName>
</protein>
<name>A0ABR4JQ14_9EURO</name>
<proteinExistence type="predicted"/>
<dbReference type="EMBL" id="JBFXLR010000053">
    <property type="protein sequence ID" value="KAL2842120.1"/>
    <property type="molecule type" value="Genomic_DNA"/>
</dbReference>
<dbReference type="Proteomes" id="UP001610444">
    <property type="component" value="Unassembled WGS sequence"/>
</dbReference>
<dbReference type="GeneID" id="98161951"/>
<dbReference type="RefSeq" id="XP_070894931.1">
    <property type="nucleotide sequence ID" value="XM_071046787.1"/>
</dbReference>
<reference evidence="1 2" key="1">
    <citation type="submission" date="2024-07" db="EMBL/GenBank/DDBJ databases">
        <title>Section-level genome sequencing and comparative genomics of Aspergillus sections Usti and Cavernicolus.</title>
        <authorList>
            <consortium name="Lawrence Berkeley National Laboratory"/>
            <person name="Nybo J.L."/>
            <person name="Vesth T.C."/>
            <person name="Theobald S."/>
            <person name="Frisvad J.C."/>
            <person name="Larsen T.O."/>
            <person name="Kjaerboelling I."/>
            <person name="Rothschild-Mancinelli K."/>
            <person name="Lyhne E.K."/>
            <person name="Kogle M.E."/>
            <person name="Barry K."/>
            <person name="Clum A."/>
            <person name="Na H."/>
            <person name="Ledsgaard L."/>
            <person name="Lin J."/>
            <person name="Lipzen A."/>
            <person name="Kuo A."/>
            <person name="Riley R."/>
            <person name="Mondo S."/>
            <person name="LaButti K."/>
            <person name="Haridas S."/>
            <person name="Pangalinan J."/>
            <person name="Salamov A.A."/>
            <person name="Simmons B.A."/>
            <person name="Magnuson J.K."/>
            <person name="Chen J."/>
            <person name="Drula E."/>
            <person name="Henrissat B."/>
            <person name="Wiebenga A."/>
            <person name="Lubbers R.J."/>
            <person name="Gomes A.C."/>
            <person name="Macurrencykelacurrency M.R."/>
            <person name="Stajich J."/>
            <person name="Grigoriev I.V."/>
            <person name="Mortensen U.H."/>
            <person name="De vries R.P."/>
            <person name="Baker S.E."/>
            <person name="Andersen M.R."/>
        </authorList>
    </citation>
    <scope>NUCLEOTIDE SEQUENCE [LARGE SCALE GENOMIC DNA]</scope>
    <source>
        <strain evidence="1 2">CBS 756.74</strain>
    </source>
</reference>
<accession>A0ABR4JQ14</accession>
<comment type="caution">
    <text evidence="1">The sequence shown here is derived from an EMBL/GenBank/DDBJ whole genome shotgun (WGS) entry which is preliminary data.</text>
</comment>
<evidence type="ECO:0000313" key="1">
    <source>
        <dbReference type="EMBL" id="KAL2842120.1"/>
    </source>
</evidence>
<evidence type="ECO:0000313" key="2">
    <source>
        <dbReference type="Proteomes" id="UP001610444"/>
    </source>
</evidence>
<organism evidence="1 2">
    <name type="scientific">Aspergillus pseudodeflectus</name>
    <dbReference type="NCBI Taxonomy" id="176178"/>
    <lineage>
        <taxon>Eukaryota</taxon>
        <taxon>Fungi</taxon>
        <taxon>Dikarya</taxon>
        <taxon>Ascomycota</taxon>
        <taxon>Pezizomycotina</taxon>
        <taxon>Eurotiomycetes</taxon>
        <taxon>Eurotiomycetidae</taxon>
        <taxon>Eurotiales</taxon>
        <taxon>Aspergillaceae</taxon>
        <taxon>Aspergillus</taxon>
        <taxon>Aspergillus subgen. Nidulantes</taxon>
    </lineage>
</organism>
<keyword evidence="2" id="KW-1185">Reference proteome</keyword>
<gene>
    <name evidence="1" type="ORF">BJX68DRAFT_270838</name>
</gene>
<sequence>MADSNQIRIPELIKTYVGASTGEQAQQTLMDPEKHSTEAFTSKVENVPGPVFVFLPPNSKPLSLETRRFATAHRQLTVYGITHPDCAEVREDLTQRKLKTGDTEFMLWKDGNMAVSLSHAQLSDFMIVLGAMVVLGSES</sequence>